<dbReference type="PRINTS" id="PR00070">
    <property type="entry name" value="DHFR"/>
</dbReference>
<dbReference type="InterPro" id="IPR001796">
    <property type="entry name" value="DHFR_dom"/>
</dbReference>
<evidence type="ECO:0000256" key="2">
    <source>
        <dbReference type="ARBA" id="ARBA00009539"/>
    </source>
</evidence>
<evidence type="ECO:0000259" key="9">
    <source>
        <dbReference type="PROSITE" id="PS51330"/>
    </source>
</evidence>
<keyword evidence="6 8" id="KW-0560">Oxidoreductase</keyword>
<evidence type="ECO:0000256" key="5">
    <source>
        <dbReference type="ARBA" id="ARBA00022857"/>
    </source>
</evidence>
<dbReference type="EMBL" id="WTYY01000003">
    <property type="protein sequence ID" value="MXO88675.1"/>
    <property type="molecule type" value="Genomic_DNA"/>
</dbReference>
<comment type="catalytic activity">
    <reaction evidence="8">
        <text>(6S)-5,6,7,8-tetrahydrofolate + NADP(+) = 7,8-dihydrofolate + NADPH + H(+)</text>
        <dbReference type="Rhea" id="RHEA:15009"/>
        <dbReference type="ChEBI" id="CHEBI:15378"/>
        <dbReference type="ChEBI" id="CHEBI:57451"/>
        <dbReference type="ChEBI" id="CHEBI:57453"/>
        <dbReference type="ChEBI" id="CHEBI:57783"/>
        <dbReference type="ChEBI" id="CHEBI:58349"/>
        <dbReference type="EC" id="1.5.1.3"/>
    </reaction>
</comment>
<proteinExistence type="inferred from homology"/>
<dbReference type="OrthoDB" id="9804315at2"/>
<dbReference type="Pfam" id="PF00186">
    <property type="entry name" value="DHFR_1"/>
    <property type="match status" value="1"/>
</dbReference>
<sequence length="178" mass="19580">MDQAADREVLFIVARATNGCIARDGDVPWAISEDLKRFKRLTMGRSGTGMPMVMGRKTFDSLPGLLPGRAHIVLTRDPDWKAEGALTANSMEQALELAGPGDFSVIGGGEIFTLMADLASRWEITEVHEDTQGDVFMDALSPVEWVETARARHPASDNWPPYDFVTYLRPESQRGPCG</sequence>
<dbReference type="PANTHER" id="PTHR48069">
    <property type="entry name" value="DIHYDROFOLATE REDUCTASE"/>
    <property type="match status" value="1"/>
</dbReference>
<keyword evidence="4 8" id="KW-0554">One-carbon metabolism</keyword>
<keyword evidence="5 8" id="KW-0521">NADP</keyword>
<dbReference type="InterPro" id="IPR024072">
    <property type="entry name" value="DHFR-like_dom_sf"/>
</dbReference>
<protein>
    <recommendedName>
        <fullName evidence="3 8">Dihydrofolate reductase</fullName>
        <ecNumber evidence="3 8">1.5.1.3</ecNumber>
    </recommendedName>
</protein>
<dbReference type="AlphaFoldDB" id="A0A844ZLI6"/>
<dbReference type="CDD" id="cd00209">
    <property type="entry name" value="DHFR"/>
    <property type="match status" value="1"/>
</dbReference>
<comment type="caution">
    <text evidence="10">The sequence shown here is derived from an EMBL/GenBank/DDBJ whole genome shotgun (WGS) entry which is preliminary data.</text>
</comment>
<dbReference type="GO" id="GO:0046655">
    <property type="term" value="P:folic acid metabolic process"/>
    <property type="evidence" value="ECO:0007669"/>
    <property type="project" value="TreeGrafter"/>
</dbReference>
<keyword evidence="11" id="KW-1185">Reference proteome</keyword>
<evidence type="ECO:0000313" key="10">
    <source>
        <dbReference type="EMBL" id="MXO88675.1"/>
    </source>
</evidence>
<dbReference type="InterPro" id="IPR012259">
    <property type="entry name" value="DHFR"/>
</dbReference>
<dbReference type="GO" id="GO:0006730">
    <property type="term" value="P:one-carbon metabolic process"/>
    <property type="evidence" value="ECO:0007669"/>
    <property type="project" value="UniProtKB-KW"/>
</dbReference>
<evidence type="ECO:0000256" key="7">
    <source>
        <dbReference type="ARBA" id="ARBA00025067"/>
    </source>
</evidence>
<dbReference type="GO" id="GO:0050661">
    <property type="term" value="F:NADP binding"/>
    <property type="evidence" value="ECO:0007669"/>
    <property type="project" value="InterPro"/>
</dbReference>
<dbReference type="GO" id="GO:0004146">
    <property type="term" value="F:dihydrofolate reductase activity"/>
    <property type="evidence" value="ECO:0007669"/>
    <property type="project" value="UniProtKB-EC"/>
</dbReference>
<dbReference type="SUPFAM" id="SSF53597">
    <property type="entry name" value="Dihydrofolate reductase-like"/>
    <property type="match status" value="1"/>
</dbReference>
<dbReference type="Gene3D" id="3.40.430.10">
    <property type="entry name" value="Dihydrofolate Reductase, subunit A"/>
    <property type="match status" value="1"/>
</dbReference>
<evidence type="ECO:0000313" key="11">
    <source>
        <dbReference type="Proteomes" id="UP000435243"/>
    </source>
</evidence>
<name>A0A844ZLI6_9SPHN</name>
<dbReference type="EC" id="1.5.1.3" evidence="3 8"/>
<dbReference type="PROSITE" id="PS51330">
    <property type="entry name" value="DHFR_2"/>
    <property type="match status" value="1"/>
</dbReference>
<dbReference type="PANTHER" id="PTHR48069:SF3">
    <property type="entry name" value="DIHYDROFOLATE REDUCTASE"/>
    <property type="match status" value="1"/>
</dbReference>
<dbReference type="PIRSF" id="PIRSF000194">
    <property type="entry name" value="DHFR"/>
    <property type="match status" value="1"/>
</dbReference>
<dbReference type="GO" id="GO:0046654">
    <property type="term" value="P:tetrahydrofolate biosynthetic process"/>
    <property type="evidence" value="ECO:0007669"/>
    <property type="project" value="UniProtKB-UniPathway"/>
</dbReference>
<reference evidence="10 11" key="1">
    <citation type="submission" date="2019-12" db="EMBL/GenBank/DDBJ databases">
        <title>Genomic-based taxomic classification of the family Erythrobacteraceae.</title>
        <authorList>
            <person name="Xu L."/>
        </authorList>
    </citation>
    <scope>NUCLEOTIDE SEQUENCE [LARGE SCALE GENOMIC DNA]</scope>
    <source>
        <strain evidence="10 11">JCM 16339</strain>
    </source>
</reference>
<dbReference type="GO" id="GO:0005829">
    <property type="term" value="C:cytosol"/>
    <property type="evidence" value="ECO:0007669"/>
    <property type="project" value="TreeGrafter"/>
</dbReference>
<dbReference type="UniPathway" id="UPA00077">
    <property type="reaction ID" value="UER00158"/>
</dbReference>
<evidence type="ECO:0000256" key="6">
    <source>
        <dbReference type="ARBA" id="ARBA00023002"/>
    </source>
</evidence>
<evidence type="ECO:0000256" key="3">
    <source>
        <dbReference type="ARBA" id="ARBA00012856"/>
    </source>
</evidence>
<organism evidence="10 11">
    <name type="scientific">Alteraurantiacibacter aestuarii</name>
    <dbReference type="NCBI Taxonomy" id="650004"/>
    <lineage>
        <taxon>Bacteria</taxon>
        <taxon>Pseudomonadati</taxon>
        <taxon>Pseudomonadota</taxon>
        <taxon>Alphaproteobacteria</taxon>
        <taxon>Sphingomonadales</taxon>
        <taxon>Erythrobacteraceae</taxon>
        <taxon>Alteraurantiacibacter</taxon>
    </lineage>
</organism>
<feature type="domain" description="DHFR" evidence="9">
    <location>
        <begin position="8"/>
        <end position="169"/>
    </location>
</feature>
<comment type="similarity">
    <text evidence="2 8">Belongs to the dihydrofolate reductase family.</text>
</comment>
<gene>
    <name evidence="10" type="ORF">GRI32_07960</name>
</gene>
<comment type="pathway">
    <text evidence="1 8">Cofactor biosynthesis; tetrahydrofolate biosynthesis; 5,6,7,8-tetrahydrofolate from 7,8-dihydrofolate: step 1/1.</text>
</comment>
<evidence type="ECO:0000256" key="1">
    <source>
        <dbReference type="ARBA" id="ARBA00004903"/>
    </source>
</evidence>
<dbReference type="GO" id="GO:0046452">
    <property type="term" value="P:dihydrofolate metabolic process"/>
    <property type="evidence" value="ECO:0007669"/>
    <property type="project" value="TreeGrafter"/>
</dbReference>
<evidence type="ECO:0000256" key="8">
    <source>
        <dbReference type="PIRNR" id="PIRNR000194"/>
    </source>
</evidence>
<comment type="function">
    <text evidence="7 8">Key enzyme in folate metabolism. Catalyzes an essential reaction for de novo glycine and purine synthesis, and for DNA precursor synthesis.</text>
</comment>
<dbReference type="Proteomes" id="UP000435243">
    <property type="component" value="Unassembled WGS sequence"/>
</dbReference>
<accession>A0A844ZLI6</accession>
<evidence type="ECO:0000256" key="4">
    <source>
        <dbReference type="ARBA" id="ARBA00022563"/>
    </source>
</evidence>